<dbReference type="InterPro" id="IPR022753">
    <property type="entry name" value="T4SS_pilus_biogen_PilP"/>
</dbReference>
<dbReference type="AlphaFoldDB" id="A0A5C1YU79"/>
<feature type="region of interest" description="Disordered" evidence="1">
    <location>
        <begin position="70"/>
        <end position="95"/>
    </location>
</feature>
<sequence length="209" mass="21384">MKTALTLTLALMVPALSAQAQTPDCALHLQEPARGGTLTQEQLDANNACLAVLQVKRKIAEDLSSIAESEHHAQETLTRSSAHSPAPAPARVVASTAAPPVVTPAAPAPKAAPLPSVEGILWNGSQQTALLSMPDGGTLEARAGTRLPDGSTVVSIRMDETRTEPAGVTIRRDGLLISLSGGSGAQTSTPHASTPSTGQTVMVAPFIGH</sequence>
<proteinExistence type="predicted"/>
<dbReference type="OrthoDB" id="7226463at2"/>
<dbReference type="EMBL" id="CP043507">
    <property type="protein sequence ID" value="QEO18737.1"/>
    <property type="molecule type" value="Genomic_DNA"/>
</dbReference>
<evidence type="ECO:0000256" key="2">
    <source>
        <dbReference type="SAM" id="SignalP"/>
    </source>
</evidence>
<geneLocation type="plasmid" evidence="3">
    <name>unnamed1</name>
</geneLocation>
<gene>
    <name evidence="3" type="primary">pilP</name>
    <name evidence="3" type="ORF">FLP30_12650</name>
</gene>
<organism evidence="3 4">
    <name type="scientific">Acetobacter vaccinii</name>
    <dbReference type="NCBI Taxonomy" id="2592655"/>
    <lineage>
        <taxon>Bacteria</taxon>
        <taxon>Pseudomonadati</taxon>
        <taxon>Pseudomonadota</taxon>
        <taxon>Alphaproteobacteria</taxon>
        <taxon>Acetobacterales</taxon>
        <taxon>Acetobacteraceae</taxon>
        <taxon>Acetobacter</taxon>
    </lineage>
</organism>
<dbReference type="KEGG" id="acek:FLP30_12650"/>
<reference evidence="3 4" key="1">
    <citation type="submission" date="2019-09" db="EMBL/GenBank/DDBJ databases">
        <title>Genome sequencing of strain KACC 21233.</title>
        <authorList>
            <person name="Heo J."/>
            <person name="Kim S.-J."/>
            <person name="Kim J.-S."/>
            <person name="Hong S.-B."/>
            <person name="Kwon S.-W."/>
        </authorList>
    </citation>
    <scope>NUCLEOTIDE SEQUENCE [LARGE SCALE GENOMIC DNA]</scope>
    <source>
        <strain evidence="3 4">KACC 21233</strain>
        <plasmid evidence="3 4">unnamed1</plasmid>
    </source>
</reference>
<protein>
    <submittedName>
        <fullName evidence="3">Type IV pilus biogenesis protein PilP</fullName>
    </submittedName>
</protein>
<feature type="compositionally biased region" description="Low complexity" evidence="1">
    <location>
        <begin position="80"/>
        <end position="95"/>
    </location>
</feature>
<evidence type="ECO:0000256" key="1">
    <source>
        <dbReference type="SAM" id="MobiDB-lite"/>
    </source>
</evidence>
<keyword evidence="4" id="KW-1185">Reference proteome</keyword>
<accession>A0A5C1YU79</accession>
<evidence type="ECO:0000313" key="4">
    <source>
        <dbReference type="Proteomes" id="UP000324536"/>
    </source>
</evidence>
<feature type="signal peptide" evidence="2">
    <location>
        <begin position="1"/>
        <end position="20"/>
    </location>
</feature>
<dbReference type="NCBIfam" id="TIGR03021">
    <property type="entry name" value="pilP_fam"/>
    <property type="match status" value="1"/>
</dbReference>
<keyword evidence="2" id="KW-0732">Signal</keyword>
<feature type="chain" id="PRO_5022706338" evidence="2">
    <location>
        <begin position="21"/>
        <end position="209"/>
    </location>
</feature>
<name>A0A5C1YU79_9PROT</name>
<dbReference type="Proteomes" id="UP000324536">
    <property type="component" value="Plasmid unnamed1"/>
</dbReference>
<keyword evidence="3" id="KW-0614">Plasmid</keyword>
<dbReference type="RefSeq" id="WP_149280394.1">
    <property type="nucleotide sequence ID" value="NZ_CP043507.1"/>
</dbReference>
<evidence type="ECO:0000313" key="3">
    <source>
        <dbReference type="EMBL" id="QEO18737.1"/>
    </source>
</evidence>